<dbReference type="RefSeq" id="WP_054968873.1">
    <property type="nucleotide sequence ID" value="NZ_LJCO01000041.1"/>
</dbReference>
<keyword evidence="2" id="KW-1185">Reference proteome</keyword>
<name>A0A0P9CE21_9BACL</name>
<protein>
    <submittedName>
        <fullName evidence="1">Uncharacterized protein</fullName>
    </submittedName>
</protein>
<organism evidence="1 2">
    <name type="scientific">Alicyclobacillus ferrooxydans</name>
    <dbReference type="NCBI Taxonomy" id="471514"/>
    <lineage>
        <taxon>Bacteria</taxon>
        <taxon>Bacillati</taxon>
        <taxon>Bacillota</taxon>
        <taxon>Bacilli</taxon>
        <taxon>Bacillales</taxon>
        <taxon>Alicyclobacillaceae</taxon>
        <taxon>Alicyclobacillus</taxon>
    </lineage>
</organism>
<proteinExistence type="predicted"/>
<evidence type="ECO:0000313" key="2">
    <source>
        <dbReference type="Proteomes" id="UP000050482"/>
    </source>
</evidence>
<accession>A0A0P9CE21</accession>
<evidence type="ECO:0000313" key="1">
    <source>
        <dbReference type="EMBL" id="KPV44060.1"/>
    </source>
</evidence>
<dbReference type="Proteomes" id="UP000050482">
    <property type="component" value="Unassembled WGS sequence"/>
</dbReference>
<dbReference type="AlphaFoldDB" id="A0A0P9CE21"/>
<gene>
    <name evidence="1" type="ORF">AN477_09220</name>
</gene>
<comment type="caution">
    <text evidence="1">The sequence shown here is derived from an EMBL/GenBank/DDBJ whole genome shotgun (WGS) entry which is preliminary data.</text>
</comment>
<dbReference type="PATRIC" id="fig|471514.4.peg.3422"/>
<dbReference type="EMBL" id="LJCO01000041">
    <property type="protein sequence ID" value="KPV44060.1"/>
    <property type="molecule type" value="Genomic_DNA"/>
</dbReference>
<sequence>MATTRTVETITFSKWDRTAQHTLKGFAARKDIQIVDIRREKEDLVVVFKRTVPGLTKANK</sequence>
<reference evidence="1 2" key="1">
    <citation type="submission" date="2015-09" db="EMBL/GenBank/DDBJ databases">
        <title>Draft genome sequence of Alicyclobacillus ferrooxydans DSM 22381.</title>
        <authorList>
            <person name="Hemp J."/>
        </authorList>
    </citation>
    <scope>NUCLEOTIDE SEQUENCE [LARGE SCALE GENOMIC DNA]</scope>
    <source>
        <strain evidence="1 2">TC-34</strain>
    </source>
</reference>